<keyword evidence="1" id="KW-0479">Metal-binding</keyword>
<dbReference type="SUPFAM" id="SSF56300">
    <property type="entry name" value="Metallo-dependent phosphatases"/>
    <property type="match status" value="1"/>
</dbReference>
<comment type="caution">
    <text evidence="6">The sequence shown here is derived from an EMBL/GenBank/DDBJ whole genome shotgun (WGS) entry which is preliminary data.</text>
</comment>
<dbReference type="Gene3D" id="3.60.21.10">
    <property type="match status" value="1"/>
</dbReference>
<evidence type="ECO:0000256" key="2">
    <source>
        <dbReference type="ARBA" id="ARBA00022801"/>
    </source>
</evidence>
<sequence>MIARVLHLSDTHVLAADGLHQGRVDTTAVLRRTLAGLAGVGPLTAVVVSGDVSEDGTEESYRTVRGLVEEFAAGRGAVVAWAMGNHDQRVPFARTLLDRDAVDVPVVSVVVADGLRIVCLDSSVPGKGYGALSSGQLAGLRAELATPSERGTVVVVHHPPLNAPTVLHEALALRDPERLLAAVAGHDVRVILSGHYHAPLTATVDGLAVVVAPGVANRTDVLVERGRERARRGSGAVLVEIDPGGAVRSWVLDVPGPGDGEVVVDLDAETVQAIIAEAGR</sequence>
<reference evidence="6 7" key="1">
    <citation type="submission" date="2024-09" db="EMBL/GenBank/DDBJ databases">
        <authorList>
            <person name="Sun Q."/>
            <person name="Mori K."/>
        </authorList>
    </citation>
    <scope>NUCLEOTIDE SEQUENCE [LARGE SCALE GENOMIC DNA]</scope>
    <source>
        <strain evidence="6 7">TISTR 1856</strain>
    </source>
</reference>
<keyword evidence="7" id="KW-1185">Reference proteome</keyword>
<protein>
    <submittedName>
        <fullName evidence="6">Metallophosphoesterase family protein</fullName>
        <ecNumber evidence="6">3.1.-.-</ecNumber>
    </submittedName>
</protein>
<evidence type="ECO:0000259" key="5">
    <source>
        <dbReference type="Pfam" id="PF00149"/>
    </source>
</evidence>
<evidence type="ECO:0000256" key="3">
    <source>
        <dbReference type="ARBA" id="ARBA00023004"/>
    </source>
</evidence>
<dbReference type="PANTHER" id="PTHR42988">
    <property type="entry name" value="PHOSPHOHYDROLASE"/>
    <property type="match status" value="1"/>
</dbReference>
<dbReference type="EMBL" id="JBHMDM010000004">
    <property type="protein sequence ID" value="MFB9377163.1"/>
    <property type="molecule type" value="Genomic_DNA"/>
</dbReference>
<name>A0ABV5LSV0_9ACTN</name>
<keyword evidence="2 6" id="KW-0378">Hydrolase</keyword>
<keyword evidence="3" id="KW-0408">Iron</keyword>
<gene>
    <name evidence="6" type="ORF">ACFFVI_09285</name>
</gene>
<feature type="domain" description="Calcineurin-like phosphoesterase" evidence="5">
    <location>
        <begin position="4"/>
        <end position="199"/>
    </location>
</feature>
<dbReference type="InterPro" id="IPR029052">
    <property type="entry name" value="Metallo-depent_PP-like"/>
</dbReference>
<evidence type="ECO:0000256" key="4">
    <source>
        <dbReference type="ARBA" id="ARBA00025742"/>
    </source>
</evidence>
<dbReference type="InterPro" id="IPR004843">
    <property type="entry name" value="Calcineurin-like_PHP"/>
</dbReference>
<dbReference type="InterPro" id="IPR050884">
    <property type="entry name" value="CNP_phosphodiesterase-III"/>
</dbReference>
<comment type="similarity">
    <text evidence="4">Belongs to the cyclic nucleotide phosphodiesterase class-III family.</text>
</comment>
<proteinExistence type="inferred from homology"/>
<evidence type="ECO:0000313" key="7">
    <source>
        <dbReference type="Proteomes" id="UP001589748"/>
    </source>
</evidence>
<organism evidence="6 7">
    <name type="scientific">Kineococcus gynurae</name>
    <dbReference type="NCBI Taxonomy" id="452979"/>
    <lineage>
        <taxon>Bacteria</taxon>
        <taxon>Bacillati</taxon>
        <taxon>Actinomycetota</taxon>
        <taxon>Actinomycetes</taxon>
        <taxon>Kineosporiales</taxon>
        <taxon>Kineosporiaceae</taxon>
        <taxon>Kineococcus</taxon>
    </lineage>
</organism>
<evidence type="ECO:0000256" key="1">
    <source>
        <dbReference type="ARBA" id="ARBA00022723"/>
    </source>
</evidence>
<evidence type="ECO:0000313" key="6">
    <source>
        <dbReference type="EMBL" id="MFB9377163.1"/>
    </source>
</evidence>
<dbReference type="Pfam" id="PF00149">
    <property type="entry name" value="Metallophos"/>
    <property type="match status" value="1"/>
</dbReference>
<dbReference type="EC" id="3.1.-.-" evidence="6"/>
<dbReference type="GO" id="GO:0016787">
    <property type="term" value="F:hydrolase activity"/>
    <property type="evidence" value="ECO:0007669"/>
    <property type="project" value="UniProtKB-KW"/>
</dbReference>
<dbReference type="RefSeq" id="WP_380134991.1">
    <property type="nucleotide sequence ID" value="NZ_JBHLUI010000003.1"/>
</dbReference>
<dbReference type="Proteomes" id="UP001589748">
    <property type="component" value="Unassembled WGS sequence"/>
</dbReference>
<accession>A0ABV5LSV0</accession>
<dbReference type="PANTHER" id="PTHR42988:SF2">
    <property type="entry name" value="CYCLIC NUCLEOTIDE PHOSPHODIESTERASE CBUA0032-RELATED"/>
    <property type="match status" value="1"/>
</dbReference>